<accession>A0ABV8UGY6</accession>
<dbReference type="SUPFAM" id="SSF56801">
    <property type="entry name" value="Acetyl-CoA synthetase-like"/>
    <property type="match status" value="1"/>
</dbReference>
<comment type="caution">
    <text evidence="1">The sequence shown here is derived from an EMBL/GenBank/DDBJ whole genome shotgun (WGS) entry which is preliminary data.</text>
</comment>
<keyword evidence="2" id="KW-1185">Reference proteome</keyword>
<evidence type="ECO:0000313" key="1">
    <source>
        <dbReference type="EMBL" id="MFC4350204.1"/>
    </source>
</evidence>
<organism evidence="1 2">
    <name type="scientific">Fodinicurvata halophila</name>
    <dbReference type="NCBI Taxonomy" id="1419723"/>
    <lineage>
        <taxon>Bacteria</taxon>
        <taxon>Pseudomonadati</taxon>
        <taxon>Pseudomonadota</taxon>
        <taxon>Alphaproteobacteria</taxon>
        <taxon>Rhodospirillales</taxon>
        <taxon>Rhodovibrionaceae</taxon>
        <taxon>Fodinicurvata</taxon>
    </lineage>
</organism>
<gene>
    <name evidence="1" type="ORF">ACFOW6_01475</name>
</gene>
<dbReference type="RefSeq" id="WP_382420421.1">
    <property type="nucleotide sequence ID" value="NZ_JBHSCW010000001.1"/>
</dbReference>
<proteinExistence type="predicted"/>
<protein>
    <recommendedName>
        <fullName evidence="3">AMP-dependent synthetase/ligase domain-containing protein</fullName>
    </recommendedName>
</protein>
<name>A0ABV8UGY6_9PROT</name>
<sequence length="264" mass="28177">MTDALGLARQLGLSDKALVSFMGRARRVSALCGDAGKLAAGLAPRDGADGQVTVFMPNCPLALVAMLAALSAGYSPRLLDPRAALKDLRPQFAAIENRDLVLTVDLSAVQDRLLAVLPQDSRPRVAVGRFATQMPMPQRILAPYLRGGTFSRLPQHESFFRLEGLMGKTSATASALSRESDIVVSSGSCSLAALLEEAGEQARTRKGQRWLLDQPLGRRDSLVASLAAMRKGAELILAPRLDEESLKKTMASTKADLRAPGTRG</sequence>
<evidence type="ECO:0008006" key="3">
    <source>
        <dbReference type="Google" id="ProtNLM"/>
    </source>
</evidence>
<reference evidence="2" key="1">
    <citation type="journal article" date="2019" name="Int. J. Syst. Evol. Microbiol.">
        <title>The Global Catalogue of Microorganisms (GCM) 10K type strain sequencing project: providing services to taxonomists for standard genome sequencing and annotation.</title>
        <authorList>
            <consortium name="The Broad Institute Genomics Platform"/>
            <consortium name="The Broad Institute Genome Sequencing Center for Infectious Disease"/>
            <person name="Wu L."/>
            <person name="Ma J."/>
        </authorList>
    </citation>
    <scope>NUCLEOTIDE SEQUENCE [LARGE SCALE GENOMIC DNA]</scope>
    <source>
        <strain evidence="2">CECT 8472</strain>
    </source>
</reference>
<dbReference type="Gene3D" id="3.40.50.12780">
    <property type="entry name" value="N-terminal domain of ligase-like"/>
    <property type="match status" value="1"/>
</dbReference>
<dbReference type="InterPro" id="IPR042099">
    <property type="entry name" value="ANL_N_sf"/>
</dbReference>
<evidence type="ECO:0000313" key="2">
    <source>
        <dbReference type="Proteomes" id="UP001595799"/>
    </source>
</evidence>
<dbReference type="Proteomes" id="UP001595799">
    <property type="component" value="Unassembled WGS sequence"/>
</dbReference>
<dbReference type="EMBL" id="JBHSCW010000001">
    <property type="protein sequence ID" value="MFC4350204.1"/>
    <property type="molecule type" value="Genomic_DNA"/>
</dbReference>